<dbReference type="EMBL" id="CP000927">
    <property type="protein sequence ID" value="ABZ70385.1"/>
    <property type="molecule type" value="Genomic_DNA"/>
</dbReference>
<evidence type="ECO:0000256" key="1">
    <source>
        <dbReference type="SAM" id="MobiDB-lite"/>
    </source>
</evidence>
<organism evidence="2">
    <name type="scientific">Caulobacter sp. (strain K31)</name>
    <dbReference type="NCBI Taxonomy" id="366602"/>
    <lineage>
        <taxon>Bacteria</taxon>
        <taxon>Pseudomonadati</taxon>
        <taxon>Pseudomonadota</taxon>
        <taxon>Alphaproteobacteria</taxon>
        <taxon>Caulobacterales</taxon>
        <taxon>Caulobacteraceae</taxon>
        <taxon>Caulobacter</taxon>
    </lineage>
</organism>
<protein>
    <submittedName>
        <fullName evidence="2">Uncharacterized protein</fullName>
    </submittedName>
</protein>
<name>B0SYQ4_CAUSK</name>
<feature type="compositionally biased region" description="Basic and acidic residues" evidence="1">
    <location>
        <begin position="123"/>
        <end position="163"/>
    </location>
</feature>
<proteinExistence type="predicted"/>
<dbReference type="KEGG" id="cak:Caul_1255"/>
<evidence type="ECO:0000313" key="2">
    <source>
        <dbReference type="EMBL" id="ABZ70385.1"/>
    </source>
</evidence>
<reference evidence="2" key="1">
    <citation type="submission" date="2008-01" db="EMBL/GenBank/DDBJ databases">
        <title>Complete sequence of chromosome of Caulobacter sp. K31.</title>
        <authorList>
            <consortium name="US DOE Joint Genome Institute"/>
            <person name="Copeland A."/>
            <person name="Lucas S."/>
            <person name="Lapidus A."/>
            <person name="Barry K."/>
            <person name="Glavina del Rio T."/>
            <person name="Dalin E."/>
            <person name="Tice H."/>
            <person name="Pitluck S."/>
            <person name="Bruce D."/>
            <person name="Goodwin L."/>
            <person name="Thompson L.S."/>
            <person name="Brettin T."/>
            <person name="Detter J.C."/>
            <person name="Han C."/>
            <person name="Schmutz J."/>
            <person name="Larimer F."/>
            <person name="Land M."/>
            <person name="Hauser L."/>
            <person name="Kyrpides N."/>
            <person name="Kim E."/>
            <person name="Stephens C."/>
            <person name="Richardson P."/>
        </authorList>
    </citation>
    <scope>NUCLEOTIDE SEQUENCE [LARGE SCALE GENOMIC DNA]</scope>
    <source>
        <strain evidence="2">K31</strain>
    </source>
</reference>
<dbReference type="STRING" id="366602.Caul_1255"/>
<dbReference type="AlphaFoldDB" id="B0SYQ4"/>
<dbReference type="OrthoDB" id="7192209at2"/>
<feature type="region of interest" description="Disordered" evidence="1">
    <location>
        <begin position="84"/>
        <end position="180"/>
    </location>
</feature>
<dbReference type="HOGENOM" id="CLU_1493626_0_0_5"/>
<gene>
    <name evidence="2" type="ordered locus">Caul_1255</name>
</gene>
<accession>B0SYQ4</accession>
<sequence length="180" mass="20009" precursor="true">MDLSKNRTALAVGVVATGIVTTAVLAAIAWPALTRPDPPSEASGDGGLRIRVVEPPKASVARGDPLDVGLSEVAQAMTKGREALLVATPPVRPEPIRRAPRPVAQVVEDEADVAPPTEPVDDQWERSRQREDRFERAQRLRWEEDERLAQREQERERREDERYAPPPLPDEDHAPPSGRW</sequence>